<evidence type="ECO:0000313" key="2">
    <source>
        <dbReference type="Proteomes" id="UP000272400"/>
    </source>
</evidence>
<proteinExistence type="predicted"/>
<organism evidence="1 2">
    <name type="scientific">Actinocorallia herbida</name>
    <dbReference type="NCBI Taxonomy" id="58109"/>
    <lineage>
        <taxon>Bacteria</taxon>
        <taxon>Bacillati</taxon>
        <taxon>Actinomycetota</taxon>
        <taxon>Actinomycetes</taxon>
        <taxon>Streptosporangiales</taxon>
        <taxon>Thermomonosporaceae</taxon>
        <taxon>Actinocorallia</taxon>
    </lineage>
</organism>
<gene>
    <name evidence="1" type="ORF">EDD29_3949</name>
</gene>
<accession>A0A3N1CYN5</accession>
<comment type="caution">
    <text evidence="1">The sequence shown here is derived from an EMBL/GenBank/DDBJ whole genome shotgun (WGS) entry which is preliminary data.</text>
</comment>
<name>A0A3N1CYN5_9ACTN</name>
<dbReference type="RefSeq" id="WP_123665786.1">
    <property type="nucleotide sequence ID" value="NZ_RJKE01000001.1"/>
</dbReference>
<keyword evidence="2" id="KW-1185">Reference proteome</keyword>
<dbReference type="AlphaFoldDB" id="A0A3N1CYN5"/>
<reference evidence="1 2" key="1">
    <citation type="submission" date="2018-11" db="EMBL/GenBank/DDBJ databases">
        <title>Sequencing the genomes of 1000 actinobacteria strains.</title>
        <authorList>
            <person name="Klenk H.-P."/>
        </authorList>
    </citation>
    <scope>NUCLEOTIDE SEQUENCE [LARGE SCALE GENOMIC DNA]</scope>
    <source>
        <strain evidence="1 2">DSM 44254</strain>
    </source>
</reference>
<protein>
    <submittedName>
        <fullName evidence="1">DoxX-like protein</fullName>
    </submittedName>
</protein>
<sequence length="142" mass="14562">MKAGHVPGRLAAGAYILHSGLGKWSGDEQEAAGVHGMAASAYPFLGPVPPRRFLKAVAAAEIATGTLLLTPFVPAFVAGAALAKFSAGLLGMYWRTPGMHKPGSIWPTQEGMAVSKDVWLLGIGLGLVVDGLAGRRAARSGS</sequence>
<evidence type="ECO:0000313" key="1">
    <source>
        <dbReference type="EMBL" id="ROO86385.1"/>
    </source>
</evidence>
<dbReference type="Proteomes" id="UP000272400">
    <property type="component" value="Unassembled WGS sequence"/>
</dbReference>
<dbReference type="EMBL" id="RJKE01000001">
    <property type="protein sequence ID" value="ROO86385.1"/>
    <property type="molecule type" value="Genomic_DNA"/>
</dbReference>
<dbReference type="OrthoDB" id="3267263at2"/>